<dbReference type="AlphaFoldDB" id="A0ABD1Q923"/>
<comment type="caution">
    <text evidence="2">The sequence shown here is derived from an EMBL/GenBank/DDBJ whole genome shotgun (WGS) entry which is preliminary data.</text>
</comment>
<name>A0ABD1Q923_9LAMI</name>
<feature type="region of interest" description="Disordered" evidence="1">
    <location>
        <begin position="1"/>
        <end position="24"/>
    </location>
</feature>
<proteinExistence type="predicted"/>
<evidence type="ECO:0000313" key="3">
    <source>
        <dbReference type="Proteomes" id="UP001604336"/>
    </source>
</evidence>
<reference evidence="3" key="1">
    <citation type="submission" date="2024-07" db="EMBL/GenBank/DDBJ databases">
        <title>Two chromosome-level genome assemblies of Korean endemic species Abeliophyllum distichum and Forsythia ovata (Oleaceae).</title>
        <authorList>
            <person name="Jang H."/>
        </authorList>
    </citation>
    <scope>NUCLEOTIDE SEQUENCE [LARGE SCALE GENOMIC DNA]</scope>
</reference>
<evidence type="ECO:0000256" key="1">
    <source>
        <dbReference type="SAM" id="MobiDB-lite"/>
    </source>
</evidence>
<keyword evidence="3" id="KW-1185">Reference proteome</keyword>
<protein>
    <submittedName>
        <fullName evidence="2">Uncharacterized protein</fullName>
    </submittedName>
</protein>
<evidence type="ECO:0000313" key="2">
    <source>
        <dbReference type="EMBL" id="KAL2471221.1"/>
    </source>
</evidence>
<organism evidence="2 3">
    <name type="scientific">Abeliophyllum distichum</name>
    <dbReference type="NCBI Taxonomy" id="126358"/>
    <lineage>
        <taxon>Eukaryota</taxon>
        <taxon>Viridiplantae</taxon>
        <taxon>Streptophyta</taxon>
        <taxon>Embryophyta</taxon>
        <taxon>Tracheophyta</taxon>
        <taxon>Spermatophyta</taxon>
        <taxon>Magnoliopsida</taxon>
        <taxon>eudicotyledons</taxon>
        <taxon>Gunneridae</taxon>
        <taxon>Pentapetalae</taxon>
        <taxon>asterids</taxon>
        <taxon>lamiids</taxon>
        <taxon>Lamiales</taxon>
        <taxon>Oleaceae</taxon>
        <taxon>Forsythieae</taxon>
        <taxon>Abeliophyllum</taxon>
    </lineage>
</organism>
<accession>A0ABD1Q923</accession>
<sequence length="158" mass="18256">MANHIGVQEKDGSGQKSVPTTNRHQYGNLNLEKFGLPRFKLVFNNGEDKPHPSSFEHLKGKAVVSEEMNLCAKCQKEISNITKRLGAYEQENLPTNAINFHPFRGKVKPFYGRQHNSFQGIRTFRPQPQCPNVWHSYNSRIGRAIPFNEMTRTQQRRF</sequence>
<feature type="compositionally biased region" description="Polar residues" evidence="1">
    <location>
        <begin position="14"/>
        <end position="24"/>
    </location>
</feature>
<gene>
    <name evidence="2" type="ORF">Adt_39357</name>
</gene>
<dbReference type="Proteomes" id="UP001604336">
    <property type="component" value="Unassembled WGS sequence"/>
</dbReference>
<dbReference type="EMBL" id="JBFOLK010000012">
    <property type="protein sequence ID" value="KAL2471221.1"/>
    <property type="molecule type" value="Genomic_DNA"/>
</dbReference>